<name>H2ATV3_KAZAF</name>
<dbReference type="Pfam" id="PF19252">
    <property type="entry name" value="HIND"/>
    <property type="match status" value="1"/>
</dbReference>
<dbReference type="Proteomes" id="UP000005220">
    <property type="component" value="Chromosome 4"/>
</dbReference>
<dbReference type="GeneID" id="13885761"/>
<evidence type="ECO:0000256" key="4">
    <source>
        <dbReference type="ARBA" id="ARBA00023187"/>
    </source>
</evidence>
<organism evidence="7 8">
    <name type="scientific">Kazachstania africana (strain ATCC 22294 / BCRC 22015 / CBS 2517 / CECT 1963 / NBRC 1671 / NRRL Y-8276)</name>
    <name type="common">Yeast</name>
    <name type="synonym">Kluyveromyces africanus</name>
    <dbReference type="NCBI Taxonomy" id="1071382"/>
    <lineage>
        <taxon>Eukaryota</taxon>
        <taxon>Fungi</taxon>
        <taxon>Dikarya</taxon>
        <taxon>Ascomycota</taxon>
        <taxon>Saccharomycotina</taxon>
        <taxon>Saccharomycetes</taxon>
        <taxon>Saccharomycetales</taxon>
        <taxon>Saccharomycetaceae</taxon>
        <taxon>Kazachstania</taxon>
    </lineage>
</organism>
<evidence type="ECO:0000256" key="1">
    <source>
        <dbReference type="ARBA" id="ARBA00004123"/>
    </source>
</evidence>
<dbReference type="Pfam" id="PF03343">
    <property type="entry name" value="SART-1"/>
    <property type="match status" value="1"/>
</dbReference>
<protein>
    <submittedName>
        <fullName evidence="7">Uncharacterized protein</fullName>
    </submittedName>
</protein>
<dbReference type="PANTHER" id="PTHR14152:SF5">
    <property type="entry name" value="U4_U6.U5 TRI-SNRNP-ASSOCIATED PROTEIN 1"/>
    <property type="match status" value="1"/>
</dbReference>
<dbReference type="FunCoup" id="H2ATV3">
    <property type="interactions" value="925"/>
</dbReference>
<feature type="region of interest" description="Disordered" evidence="6">
    <location>
        <begin position="1"/>
        <end position="40"/>
    </location>
</feature>
<comment type="similarity">
    <text evidence="2">Belongs to the SNU66/SART1 family.</text>
</comment>
<evidence type="ECO:0000313" key="8">
    <source>
        <dbReference type="Proteomes" id="UP000005220"/>
    </source>
</evidence>
<dbReference type="InParanoid" id="H2ATV3"/>
<feature type="compositionally biased region" description="Basic and acidic residues" evidence="6">
    <location>
        <begin position="501"/>
        <end position="515"/>
    </location>
</feature>
<evidence type="ECO:0000256" key="6">
    <source>
        <dbReference type="SAM" id="MobiDB-lite"/>
    </source>
</evidence>
<dbReference type="AlphaFoldDB" id="H2ATV3"/>
<comment type="subcellular location">
    <subcellularLocation>
        <location evidence="1">Nucleus</location>
    </subcellularLocation>
</comment>
<evidence type="ECO:0000313" key="7">
    <source>
        <dbReference type="EMBL" id="CCF57803.1"/>
    </source>
</evidence>
<dbReference type="STRING" id="1071382.H2ATV3"/>
<dbReference type="PANTHER" id="PTHR14152">
    <property type="entry name" value="SQUAMOUS CELL CARCINOMA ANTIGEN RECOGNISED BY CYTOTOXIC T LYMPHOCYTES"/>
    <property type="match status" value="1"/>
</dbReference>
<keyword evidence="3" id="KW-0507">mRNA processing</keyword>
<keyword evidence="4" id="KW-0508">mRNA splicing</keyword>
<dbReference type="InterPro" id="IPR045347">
    <property type="entry name" value="HIND"/>
</dbReference>
<dbReference type="GO" id="GO:0045292">
    <property type="term" value="P:mRNA cis splicing, via spliceosome"/>
    <property type="evidence" value="ECO:0007669"/>
    <property type="project" value="TreeGrafter"/>
</dbReference>
<dbReference type="OrthoDB" id="5583at2759"/>
<feature type="region of interest" description="Disordered" evidence="6">
    <location>
        <begin position="497"/>
        <end position="520"/>
    </location>
</feature>
<proteinExistence type="inferred from homology"/>
<dbReference type="GO" id="GO:0046540">
    <property type="term" value="C:U4/U6 x U5 tri-snRNP complex"/>
    <property type="evidence" value="ECO:0007669"/>
    <property type="project" value="InterPro"/>
</dbReference>
<evidence type="ECO:0000256" key="3">
    <source>
        <dbReference type="ARBA" id="ARBA00022664"/>
    </source>
</evidence>
<sequence length="595" mass="67914">MAEPIGNLQDCSSSYGNTGFKRGPSQENEQDKHFSNGEDLSVGETNKIRLSLGLKPIPLGDKIIKQEKKENDFIDVSKLDRLKRKLGNLKSSFNLISDNPDSSLKDDDDFQKNWLQDIGTKKKAHVQLRYDETKNEDDDLTEVQLSNSIGTILPGKEMVLTLKDSSIFETEDEGAPIDVLENENVMHEQRAAKHLELRKMNQQRKRNKMVLNVSSKMIAQEEEKEENVRHKSGSVIAVGAEVKPKEVSEEQESTSLDGKIKVIFDESDASAEEGDFKPIKLKKRKTRNDPGSNRRKKLILPDRMVKVDLQEDDTSTTYIDDFEENIIKPKKKLVERKSADELAIEIRKESLENEQRKREISRLHNISSQLILDERADFFNSLSSNVLEGTQVAPETFADHIGKNTTGHAFATVELPDNLNNKRVDNDIVDHSKSSSVNFYGGIASTLQFLQGQSIFPESRSSQTNTEIADDFLAHKHNIAAKETRKRMLEKGLSNVRNKYSKNESKTSQDREEQKMQQSLNEVQDELLEDYNPKINLVYKDNRGNELTTKEAYKKLSQKFHGTRSNKKKLAKFQAKVQARNRIQSLQYVFNPEEE</sequence>
<keyword evidence="8" id="KW-1185">Reference proteome</keyword>
<dbReference type="eggNOG" id="KOG2217">
    <property type="taxonomic scope" value="Eukaryota"/>
</dbReference>
<dbReference type="InterPro" id="IPR005011">
    <property type="entry name" value="SNU66/SART1"/>
</dbReference>
<dbReference type="RefSeq" id="XP_003956938.1">
    <property type="nucleotide sequence ID" value="XM_003956889.1"/>
</dbReference>
<dbReference type="GO" id="GO:0000481">
    <property type="term" value="P:maturation of 5S rRNA"/>
    <property type="evidence" value="ECO:0007669"/>
    <property type="project" value="TreeGrafter"/>
</dbReference>
<evidence type="ECO:0000256" key="2">
    <source>
        <dbReference type="ARBA" id="ARBA00006076"/>
    </source>
</evidence>
<accession>H2ATV3</accession>
<dbReference type="EMBL" id="HE650824">
    <property type="protein sequence ID" value="CCF57803.1"/>
    <property type="molecule type" value="Genomic_DNA"/>
</dbReference>
<evidence type="ECO:0000256" key="5">
    <source>
        <dbReference type="ARBA" id="ARBA00023242"/>
    </source>
</evidence>
<dbReference type="HOGENOM" id="CLU_018358_0_0_1"/>
<gene>
    <name evidence="7" type="primary">KAFR0D01570</name>
    <name evidence="7" type="ORF">KAFR_0D01570</name>
</gene>
<keyword evidence="5" id="KW-0539">Nucleus</keyword>
<dbReference type="KEGG" id="kaf:KAFR_0D01570"/>
<reference evidence="7 8" key="1">
    <citation type="journal article" date="2011" name="Proc. Natl. Acad. Sci. U.S.A.">
        <title>Evolutionary erosion of yeast sex chromosomes by mating-type switching accidents.</title>
        <authorList>
            <person name="Gordon J.L."/>
            <person name="Armisen D."/>
            <person name="Proux-Wera E."/>
            <person name="Oheigeartaigh S.S."/>
            <person name="Byrne K.P."/>
            <person name="Wolfe K.H."/>
        </authorList>
    </citation>
    <scope>NUCLEOTIDE SEQUENCE [LARGE SCALE GENOMIC DNA]</scope>
    <source>
        <strain evidence="8">ATCC 22294 / BCRC 22015 / CBS 2517 / CECT 1963 / NBRC 1671 / NRRL Y-8276</strain>
    </source>
</reference>